<protein>
    <recommendedName>
        <fullName evidence="4">MD-2-related lipid-recognition domain-containing protein</fullName>
    </recommendedName>
</protein>
<evidence type="ECO:0000313" key="3">
    <source>
        <dbReference type="Proteomes" id="UP000075883"/>
    </source>
</evidence>
<feature type="signal peptide" evidence="1">
    <location>
        <begin position="1"/>
        <end position="21"/>
    </location>
</feature>
<name>A0A182LUG8_9DIPT</name>
<evidence type="ECO:0000313" key="2">
    <source>
        <dbReference type="EnsemblMetazoa" id="ACUA002265-PA"/>
    </source>
</evidence>
<proteinExistence type="predicted"/>
<dbReference type="PANTHER" id="PTHR20898:SF0">
    <property type="entry name" value="DAEDALUS ON 3-RELATED"/>
    <property type="match status" value="1"/>
</dbReference>
<dbReference type="Proteomes" id="UP000075883">
    <property type="component" value="Unassembled WGS sequence"/>
</dbReference>
<dbReference type="AlphaFoldDB" id="A0A182LUG8"/>
<dbReference type="VEuPathDB" id="VectorBase:ACUA002265"/>
<evidence type="ECO:0008006" key="4">
    <source>
        <dbReference type="Google" id="ProtNLM"/>
    </source>
</evidence>
<keyword evidence="3" id="KW-1185">Reference proteome</keyword>
<accession>A0A182LUG8</accession>
<evidence type="ECO:0000256" key="1">
    <source>
        <dbReference type="SAM" id="SignalP"/>
    </source>
</evidence>
<dbReference type="EMBL" id="AXCM01017760">
    <property type="status" value="NOT_ANNOTATED_CDS"/>
    <property type="molecule type" value="Genomic_DNA"/>
</dbReference>
<reference evidence="2" key="2">
    <citation type="submission" date="2020-05" db="UniProtKB">
        <authorList>
            <consortium name="EnsemblMetazoa"/>
        </authorList>
    </citation>
    <scope>IDENTIFICATION</scope>
    <source>
        <strain evidence="2">A-37</strain>
    </source>
</reference>
<feature type="chain" id="PRO_5008127496" description="MD-2-related lipid-recognition domain-containing protein" evidence="1">
    <location>
        <begin position="22"/>
        <end position="181"/>
    </location>
</feature>
<organism evidence="2 3">
    <name type="scientific">Anopheles culicifacies</name>
    <dbReference type="NCBI Taxonomy" id="139723"/>
    <lineage>
        <taxon>Eukaryota</taxon>
        <taxon>Metazoa</taxon>
        <taxon>Ecdysozoa</taxon>
        <taxon>Arthropoda</taxon>
        <taxon>Hexapoda</taxon>
        <taxon>Insecta</taxon>
        <taxon>Pterygota</taxon>
        <taxon>Neoptera</taxon>
        <taxon>Endopterygota</taxon>
        <taxon>Diptera</taxon>
        <taxon>Nematocera</taxon>
        <taxon>Culicoidea</taxon>
        <taxon>Culicidae</taxon>
        <taxon>Anophelinae</taxon>
        <taxon>Anopheles</taxon>
        <taxon>culicifacies species complex</taxon>
    </lineage>
</organism>
<sequence length="181" mass="21029">MVHLKVLMFVLIVTQFPNVELNTRLLVKKFQCIDYPYEISKLHYCQLDTYRNGSQVAGVVVEIVKNLQKVFVSAGLYMQYFRTRTQLIATTLEYCQQTNNRWQTISNAATKFTLDYAQQHFPQLLTDCPLLGGQLFNVTGVRVEDSLIPSFALPGTYYVEMRTYNKRNQTVFSGWVEFDIK</sequence>
<reference evidence="3" key="1">
    <citation type="submission" date="2013-09" db="EMBL/GenBank/DDBJ databases">
        <title>The Genome Sequence of Anopheles culicifacies species A.</title>
        <authorList>
            <consortium name="The Broad Institute Genomics Platform"/>
            <person name="Neafsey D.E."/>
            <person name="Besansky N."/>
            <person name="Howell P."/>
            <person name="Walton C."/>
            <person name="Young S.K."/>
            <person name="Zeng Q."/>
            <person name="Gargeya S."/>
            <person name="Fitzgerald M."/>
            <person name="Haas B."/>
            <person name="Abouelleil A."/>
            <person name="Allen A.W."/>
            <person name="Alvarado L."/>
            <person name="Arachchi H.M."/>
            <person name="Berlin A.M."/>
            <person name="Chapman S.B."/>
            <person name="Gainer-Dewar J."/>
            <person name="Goldberg J."/>
            <person name="Griggs A."/>
            <person name="Gujja S."/>
            <person name="Hansen M."/>
            <person name="Howarth C."/>
            <person name="Imamovic A."/>
            <person name="Ireland A."/>
            <person name="Larimer J."/>
            <person name="McCowan C."/>
            <person name="Murphy C."/>
            <person name="Pearson M."/>
            <person name="Poon T.W."/>
            <person name="Priest M."/>
            <person name="Roberts A."/>
            <person name="Saif S."/>
            <person name="Shea T."/>
            <person name="Sisk P."/>
            <person name="Sykes S."/>
            <person name="Wortman J."/>
            <person name="Nusbaum C."/>
            <person name="Birren B."/>
        </authorList>
    </citation>
    <scope>NUCLEOTIDE SEQUENCE [LARGE SCALE GENOMIC DNA]</scope>
    <source>
        <strain evidence="3">A-37</strain>
    </source>
</reference>
<keyword evidence="1" id="KW-0732">Signal</keyword>
<dbReference type="PANTHER" id="PTHR20898">
    <property type="entry name" value="DAEDALUS ON 3-RELATED-RELATED"/>
    <property type="match status" value="1"/>
</dbReference>
<dbReference type="EnsemblMetazoa" id="ACUA002265-RA">
    <property type="protein sequence ID" value="ACUA002265-PA"/>
    <property type="gene ID" value="ACUA002265"/>
</dbReference>